<dbReference type="PRINTS" id="PR00838">
    <property type="entry name" value="V5ALLERGEN"/>
</dbReference>
<keyword evidence="4" id="KW-1185">Reference proteome</keyword>
<dbReference type="Gene3D" id="3.40.33.10">
    <property type="entry name" value="CAP"/>
    <property type="match status" value="1"/>
</dbReference>
<evidence type="ECO:0000256" key="1">
    <source>
        <dbReference type="ARBA" id="ARBA00009923"/>
    </source>
</evidence>
<dbReference type="eggNOG" id="KOG3017">
    <property type="taxonomic scope" value="Eukaryota"/>
</dbReference>
<dbReference type="SUPFAM" id="SSF55797">
    <property type="entry name" value="PR-1-like"/>
    <property type="match status" value="1"/>
</dbReference>
<dbReference type="InterPro" id="IPR001283">
    <property type="entry name" value="CRISP-related"/>
</dbReference>
<reference evidence="3" key="2">
    <citation type="submission" date="2025-08" db="UniProtKB">
        <authorList>
            <consortium name="Ensembl"/>
        </authorList>
    </citation>
    <scope>IDENTIFICATION</scope>
    <source>
        <strain evidence="3">Glennie</strain>
    </source>
</reference>
<protein>
    <recommendedName>
        <fullName evidence="2">SCP domain-containing protein</fullName>
    </recommendedName>
</protein>
<name>K7EC76_ORNAN</name>
<dbReference type="Ensembl" id="ENSOANT00000040374.2">
    <property type="protein sequence ID" value="ENSOANP00000031133.2"/>
    <property type="gene ID" value="ENSOANG00000029415.2"/>
</dbReference>
<dbReference type="GO" id="GO:0005615">
    <property type="term" value="C:extracellular space"/>
    <property type="evidence" value="ECO:0000318"/>
    <property type="project" value="GO_Central"/>
</dbReference>
<feature type="domain" description="SCP" evidence="2">
    <location>
        <begin position="28"/>
        <end position="170"/>
    </location>
</feature>
<dbReference type="PRINTS" id="PR00837">
    <property type="entry name" value="V5TPXLIKE"/>
</dbReference>
<dbReference type="HOGENOM" id="CLU_2497321_0_0_1"/>
<dbReference type="AlphaFoldDB" id="K7EC76"/>
<evidence type="ECO:0000313" key="3">
    <source>
        <dbReference type="Ensembl" id="ENSOANP00000031133.2"/>
    </source>
</evidence>
<evidence type="ECO:0000259" key="2">
    <source>
        <dbReference type="SMART" id="SM00198"/>
    </source>
</evidence>
<dbReference type="InParanoid" id="K7EC76"/>
<dbReference type="FunFam" id="3.40.33.10:FF:000005">
    <property type="entry name" value="Cysteine-rich secretory protein 2"/>
    <property type="match status" value="1"/>
</dbReference>
<comment type="similarity">
    <text evidence="1">Belongs to the CRISP family.</text>
</comment>
<reference evidence="3 4" key="1">
    <citation type="journal article" date="2008" name="Nature">
        <title>Genome analysis of the platypus reveals unique signatures of evolution.</title>
        <authorList>
            <person name="Warren W.C."/>
            <person name="Hillier L.W."/>
            <person name="Marshall Graves J.A."/>
            <person name="Birney E."/>
            <person name="Ponting C.P."/>
            <person name="Grutzner F."/>
            <person name="Belov K."/>
            <person name="Miller W."/>
            <person name="Clarke L."/>
            <person name="Chinwalla A.T."/>
            <person name="Yang S.P."/>
            <person name="Heger A."/>
            <person name="Locke D.P."/>
            <person name="Miethke P."/>
            <person name="Waters P.D."/>
            <person name="Veyrunes F."/>
            <person name="Fulton L."/>
            <person name="Fulton B."/>
            <person name="Graves T."/>
            <person name="Wallis J."/>
            <person name="Puente X.S."/>
            <person name="Lopez-Otin C."/>
            <person name="Ordonez G.R."/>
            <person name="Eichler E.E."/>
            <person name="Chen L."/>
            <person name="Cheng Z."/>
            <person name="Deakin J.E."/>
            <person name="Alsop A."/>
            <person name="Thompson K."/>
            <person name="Kirby P."/>
            <person name="Papenfuss A.T."/>
            <person name="Wakefield M.J."/>
            <person name="Olender T."/>
            <person name="Lancet D."/>
            <person name="Huttley G.A."/>
            <person name="Smit A.F."/>
            <person name="Pask A."/>
            <person name="Temple-Smith P."/>
            <person name="Batzer M.A."/>
            <person name="Walker J.A."/>
            <person name="Konkel M.K."/>
            <person name="Harris R.S."/>
            <person name="Whittington C.M."/>
            <person name="Wong E.S."/>
            <person name="Gemmell N.J."/>
            <person name="Buschiazzo E."/>
            <person name="Vargas Jentzsch I.M."/>
            <person name="Merkel A."/>
            <person name="Schmitz J."/>
            <person name="Zemann A."/>
            <person name="Churakov G."/>
            <person name="Kriegs J.O."/>
            <person name="Brosius J."/>
            <person name="Murchison E.P."/>
            <person name="Sachidanandam R."/>
            <person name="Smith C."/>
            <person name="Hannon G.J."/>
            <person name="Tsend-Ayush E."/>
            <person name="McMillan D."/>
            <person name="Attenborough R."/>
            <person name="Rens W."/>
            <person name="Ferguson-Smith M."/>
            <person name="Lefevre C.M."/>
            <person name="Sharp J.A."/>
            <person name="Nicholas K.R."/>
            <person name="Ray D.A."/>
            <person name="Kube M."/>
            <person name="Reinhardt R."/>
            <person name="Pringle T.H."/>
            <person name="Taylor J."/>
            <person name="Jones R.C."/>
            <person name="Nixon B."/>
            <person name="Dacheux J.L."/>
            <person name="Niwa H."/>
            <person name="Sekita Y."/>
            <person name="Huang X."/>
            <person name="Stark A."/>
            <person name="Kheradpour P."/>
            <person name="Kellis M."/>
            <person name="Flicek P."/>
            <person name="Chen Y."/>
            <person name="Webber C."/>
            <person name="Hardison R."/>
            <person name="Nelson J."/>
            <person name="Hallsworth-Pepin K."/>
            <person name="Delehaunty K."/>
            <person name="Markovic C."/>
            <person name="Minx P."/>
            <person name="Feng Y."/>
            <person name="Kremitzki C."/>
            <person name="Mitreva M."/>
            <person name="Glasscock J."/>
            <person name="Wylie T."/>
            <person name="Wohldmann P."/>
            <person name="Thiru P."/>
            <person name="Nhan M.N."/>
            <person name="Pohl C.S."/>
            <person name="Smith S.M."/>
            <person name="Hou S."/>
            <person name="Nefedov M."/>
            <person name="de Jong P.J."/>
            <person name="Renfree M.B."/>
            <person name="Mardis E.R."/>
            <person name="Wilson R.K."/>
        </authorList>
    </citation>
    <scope>NUCLEOTIDE SEQUENCE [LARGE SCALE GENOMIC DNA]</scope>
    <source>
        <strain evidence="3 4">Glennie</strain>
    </source>
</reference>
<reference evidence="3" key="3">
    <citation type="submission" date="2025-09" db="UniProtKB">
        <authorList>
            <consortium name="Ensembl"/>
        </authorList>
    </citation>
    <scope>IDENTIFICATION</scope>
    <source>
        <strain evidence="3">Glennie</strain>
    </source>
</reference>
<dbReference type="Proteomes" id="UP000002279">
    <property type="component" value="Chromosome X1"/>
</dbReference>
<dbReference type="OMA" id="EEYKFLY"/>
<accession>K7EC76</accession>
<dbReference type="InterPro" id="IPR002413">
    <property type="entry name" value="V5_allergen-like"/>
</dbReference>
<sequence length="221" mass="25128">MNTYELQMFLFIFQPDASFSTLVTNNITLQKEIVGKFNEIRRHVNPTASNMLRMAWNSEAASNAKKWAEKCTMTTSPPEERRIKNTTCSENYYMSSSPKSWSETIQKWYGTVSEFSYGTRTTRRGAPVNLYSQMVSANTHQIGCAAAFCPDSEFHYLYVCHYYPPRNSLDSPDTPYAKGTPCAECPDSCDNGLCSKKKIFLRLIFNIIIIIVKCHQAVSNS</sequence>
<dbReference type="PANTHER" id="PTHR10334">
    <property type="entry name" value="CYSTEINE-RICH SECRETORY PROTEIN-RELATED"/>
    <property type="match status" value="1"/>
</dbReference>
<dbReference type="InterPro" id="IPR035940">
    <property type="entry name" value="CAP_sf"/>
</dbReference>
<organism evidence="3 4">
    <name type="scientific">Ornithorhynchus anatinus</name>
    <name type="common">Duckbill platypus</name>
    <dbReference type="NCBI Taxonomy" id="9258"/>
    <lineage>
        <taxon>Eukaryota</taxon>
        <taxon>Metazoa</taxon>
        <taxon>Chordata</taxon>
        <taxon>Craniata</taxon>
        <taxon>Vertebrata</taxon>
        <taxon>Euteleostomi</taxon>
        <taxon>Mammalia</taxon>
        <taxon>Monotremata</taxon>
        <taxon>Ornithorhynchidae</taxon>
        <taxon>Ornithorhynchus</taxon>
    </lineage>
</organism>
<dbReference type="STRING" id="9258.ENSOANP00000031133"/>
<dbReference type="Bgee" id="ENSOANG00000029415">
    <property type="expression patterns" value="Expressed in testis"/>
</dbReference>
<dbReference type="Pfam" id="PF00188">
    <property type="entry name" value="CAP"/>
    <property type="match status" value="1"/>
</dbReference>
<dbReference type="InterPro" id="IPR014044">
    <property type="entry name" value="CAP_dom"/>
</dbReference>
<dbReference type="SMART" id="SM00198">
    <property type="entry name" value="SCP"/>
    <property type="match status" value="1"/>
</dbReference>
<evidence type="ECO:0000313" key="4">
    <source>
        <dbReference type="Proteomes" id="UP000002279"/>
    </source>
</evidence>
<dbReference type="GeneTree" id="ENSGT00940000156439"/>
<proteinExistence type="inferred from homology"/>